<evidence type="ECO:0000313" key="4">
    <source>
        <dbReference type="WBParaSite" id="maker-uti_cns_0017099-snap-gene-0.4-mRNA-1"/>
    </source>
</evidence>
<dbReference type="SUPFAM" id="SSF54909">
    <property type="entry name" value="Dimeric alpha+beta barrel"/>
    <property type="match status" value="1"/>
</dbReference>
<dbReference type="STRING" id="282301.A0A1I8IUT7"/>
<dbReference type="InterPro" id="IPR011008">
    <property type="entry name" value="Dimeric_a/b-barrel"/>
</dbReference>
<evidence type="ECO:0000256" key="1">
    <source>
        <dbReference type="ARBA" id="ARBA00005291"/>
    </source>
</evidence>
<dbReference type="OrthoDB" id="10262843at2759"/>
<reference evidence="4" key="1">
    <citation type="submission" date="2016-11" db="UniProtKB">
        <authorList>
            <consortium name="WormBaseParasite"/>
        </authorList>
    </citation>
    <scope>IDENTIFICATION</scope>
</reference>
<dbReference type="PANTHER" id="PTHR21017">
    <property type="entry name" value="NIPSNAP-RELATED"/>
    <property type="match status" value="1"/>
</dbReference>
<dbReference type="AlphaFoldDB" id="A0A1I8IUT7"/>
<feature type="domain" description="NIPSNAP" evidence="2">
    <location>
        <begin position="11"/>
        <end position="98"/>
    </location>
</feature>
<dbReference type="PANTHER" id="PTHR21017:SF19">
    <property type="entry name" value="PROTEIN NIPSNAP HOMOLOG 3B"/>
    <property type="match status" value="1"/>
</dbReference>
<dbReference type="WBParaSite" id="maker-uti_cns_0017099-snap-gene-0.4-mRNA-1">
    <property type="protein sequence ID" value="maker-uti_cns_0017099-snap-gene-0.4-mRNA-1"/>
    <property type="gene ID" value="maker-uti_cns_0017099-snap-gene-0.4"/>
</dbReference>
<proteinExistence type="inferred from homology"/>
<organism evidence="3 4">
    <name type="scientific">Macrostomum lignano</name>
    <dbReference type="NCBI Taxonomy" id="282301"/>
    <lineage>
        <taxon>Eukaryota</taxon>
        <taxon>Metazoa</taxon>
        <taxon>Spiralia</taxon>
        <taxon>Lophotrochozoa</taxon>
        <taxon>Platyhelminthes</taxon>
        <taxon>Rhabditophora</taxon>
        <taxon>Macrostomorpha</taxon>
        <taxon>Macrostomida</taxon>
        <taxon>Macrostomidae</taxon>
        <taxon>Macrostomum</taxon>
    </lineage>
</organism>
<evidence type="ECO:0000259" key="2">
    <source>
        <dbReference type="Pfam" id="PF07978"/>
    </source>
</evidence>
<dbReference type="Gene3D" id="3.30.70.100">
    <property type="match status" value="1"/>
</dbReference>
<dbReference type="Pfam" id="PF07978">
    <property type="entry name" value="NIPSNAP"/>
    <property type="match status" value="1"/>
</dbReference>
<protein>
    <submittedName>
        <fullName evidence="4">NIPSNAP domain-containing protein</fullName>
    </submittedName>
</protein>
<sequence length="209" mass="23982">MKLTGSIGKLYELRTYRIAAQDLPRMRSLVQEVFRVRVRHSRIVGYWSAELGSLNQVFHIWEYDSLTARKAIRDALTLDQDWNNKFLKLALPAFEKQDNCVAKSLLGDIKSVWNDQDFYKVLAVNYQGLAQEDARKRFLKSVQQLQQQGPDVKGAFETVIGNSREFYVMHSSNDLDQLIGGEEALTGDPTAATTSKVLNPLQWTRWLKD</sequence>
<dbReference type="InterPro" id="IPR012577">
    <property type="entry name" value="NIPSNAP"/>
</dbReference>
<dbReference type="Proteomes" id="UP000095280">
    <property type="component" value="Unplaced"/>
</dbReference>
<evidence type="ECO:0000313" key="3">
    <source>
        <dbReference type="Proteomes" id="UP000095280"/>
    </source>
</evidence>
<dbReference type="GO" id="GO:0005739">
    <property type="term" value="C:mitochondrion"/>
    <property type="evidence" value="ECO:0007669"/>
    <property type="project" value="TreeGrafter"/>
</dbReference>
<dbReference type="GO" id="GO:0000423">
    <property type="term" value="P:mitophagy"/>
    <property type="evidence" value="ECO:0007669"/>
    <property type="project" value="UniProtKB-ARBA"/>
</dbReference>
<comment type="similarity">
    <text evidence="1">Belongs to the NipSnap family.</text>
</comment>
<accession>A0A1I8IUT7</accession>
<dbReference type="InterPro" id="IPR051557">
    <property type="entry name" value="NipSnap_domain"/>
</dbReference>
<keyword evidence="3" id="KW-1185">Reference proteome</keyword>
<name>A0A1I8IUT7_9PLAT</name>